<comment type="similarity">
    <text evidence="2">Belongs to the threonine aldolase family.</text>
</comment>
<gene>
    <name evidence="5" type="ORF">ACFPOF_25060</name>
</gene>
<dbReference type="RefSeq" id="WP_378137839.1">
    <property type="nucleotide sequence ID" value="NZ_JBHSMI010000052.1"/>
</dbReference>
<dbReference type="PANTHER" id="PTHR48097">
    <property type="entry name" value="L-THREONINE ALDOLASE-RELATED"/>
    <property type="match status" value="1"/>
</dbReference>
<feature type="domain" description="Aromatic amino acid beta-eliminating lyase/threonine aldolase" evidence="4">
    <location>
        <begin position="35"/>
        <end position="298"/>
    </location>
</feature>
<reference evidence="6" key="1">
    <citation type="journal article" date="2019" name="Int. J. Syst. Evol. Microbiol.">
        <title>The Global Catalogue of Microorganisms (GCM) 10K type strain sequencing project: providing services to taxonomists for standard genome sequencing and annotation.</title>
        <authorList>
            <consortium name="The Broad Institute Genomics Platform"/>
            <consortium name="The Broad Institute Genome Sequencing Center for Infectious Disease"/>
            <person name="Wu L."/>
            <person name="Ma J."/>
        </authorList>
    </citation>
    <scope>NUCLEOTIDE SEQUENCE [LARGE SCALE GENOMIC DNA]</scope>
    <source>
        <strain evidence="6">CGMCC 1.18575</strain>
    </source>
</reference>
<evidence type="ECO:0000256" key="1">
    <source>
        <dbReference type="ARBA" id="ARBA00001933"/>
    </source>
</evidence>
<comment type="cofactor">
    <cofactor evidence="1">
        <name>pyridoxal 5'-phosphate</name>
        <dbReference type="ChEBI" id="CHEBI:597326"/>
    </cofactor>
</comment>
<evidence type="ECO:0000259" key="4">
    <source>
        <dbReference type="Pfam" id="PF01212"/>
    </source>
</evidence>
<protein>
    <submittedName>
        <fullName evidence="5">Threonine aldolase family protein</fullName>
    </submittedName>
</protein>
<dbReference type="Gene3D" id="3.90.1150.10">
    <property type="entry name" value="Aspartate Aminotransferase, domain 1"/>
    <property type="match status" value="1"/>
</dbReference>
<comment type="caution">
    <text evidence="5">The sequence shown here is derived from an EMBL/GenBank/DDBJ whole genome shotgun (WGS) entry which is preliminary data.</text>
</comment>
<evidence type="ECO:0000313" key="5">
    <source>
        <dbReference type="EMBL" id="MFC5406024.1"/>
    </source>
</evidence>
<dbReference type="Gene3D" id="3.40.640.10">
    <property type="entry name" value="Type I PLP-dependent aspartate aminotransferase-like (Major domain)"/>
    <property type="match status" value="1"/>
</dbReference>
<accession>A0ABW0HZL1</accession>
<organism evidence="5 6">
    <name type="scientific">Cohnella soli</name>
    <dbReference type="NCBI Taxonomy" id="425005"/>
    <lineage>
        <taxon>Bacteria</taxon>
        <taxon>Bacillati</taxon>
        <taxon>Bacillota</taxon>
        <taxon>Bacilli</taxon>
        <taxon>Bacillales</taxon>
        <taxon>Paenibacillaceae</taxon>
        <taxon>Cohnella</taxon>
    </lineage>
</organism>
<dbReference type="PANTHER" id="PTHR48097:SF9">
    <property type="entry name" value="L-THREONINE ALDOLASE"/>
    <property type="match status" value="1"/>
</dbReference>
<name>A0ABW0HZL1_9BACL</name>
<dbReference type="SUPFAM" id="SSF53383">
    <property type="entry name" value="PLP-dependent transferases"/>
    <property type="match status" value="1"/>
</dbReference>
<sequence length="375" mass="41915">MINIDELLLEAYNETPYPVGGHGKRNVQVLKDAIMAFDGDTMSDMYGDGPIIADFEKKIANVLGKPAAVFFPSGTMAQQIALRIWCDRKGLKRVAYHPLSHLEIHEKDGLKELHHIETVLLADKERTIELPDVLELKEDVSCLLLELPQREIGGQLPSYSDLEAISAYCREKGIRLHLDGARLFEILPYYGKTASEVCSLFDSVYVSFYKGIGGVAGAIVAGEQDFADESKIWKRRHGGDLISLYPYIISADKNFDERVGRMAHYYEAAVELAAMFNECESVVTKPAVPVSNMFHVHASMSYEKFGAALIASYRETGVGMTPFVRGIEDEACYFDISLGDRYEGVPKEKLASFFKALQTNLKEIADFDEFVARKL</sequence>
<dbReference type="InterPro" id="IPR015422">
    <property type="entry name" value="PyrdxlP-dep_Trfase_small"/>
</dbReference>
<proteinExistence type="inferred from homology"/>
<keyword evidence="6" id="KW-1185">Reference proteome</keyword>
<evidence type="ECO:0000256" key="3">
    <source>
        <dbReference type="ARBA" id="ARBA00022898"/>
    </source>
</evidence>
<dbReference type="EMBL" id="JBHSMI010000052">
    <property type="protein sequence ID" value="MFC5406024.1"/>
    <property type="molecule type" value="Genomic_DNA"/>
</dbReference>
<dbReference type="Pfam" id="PF01212">
    <property type="entry name" value="Beta_elim_lyase"/>
    <property type="match status" value="1"/>
</dbReference>
<evidence type="ECO:0000313" key="6">
    <source>
        <dbReference type="Proteomes" id="UP001596113"/>
    </source>
</evidence>
<dbReference type="InterPro" id="IPR015424">
    <property type="entry name" value="PyrdxlP-dep_Trfase"/>
</dbReference>
<evidence type="ECO:0000256" key="2">
    <source>
        <dbReference type="ARBA" id="ARBA00006966"/>
    </source>
</evidence>
<keyword evidence="3" id="KW-0663">Pyridoxal phosphate</keyword>
<dbReference type="InterPro" id="IPR015421">
    <property type="entry name" value="PyrdxlP-dep_Trfase_major"/>
</dbReference>
<dbReference type="Proteomes" id="UP001596113">
    <property type="component" value="Unassembled WGS sequence"/>
</dbReference>
<dbReference type="InterPro" id="IPR001597">
    <property type="entry name" value="ArAA_b-elim_lyase/Thr_aldolase"/>
</dbReference>